<sequence length="116" mass="13115">MMNFEGDGIKDYDELVSALDRFEFRSKPKRLELDMKSHDSPPIKPSVEDAPKLDCGRCSKIGAQGSTISFEVVFLGDDGTLSVIIAADLSEVQVEAFVFVLKRFKRDNWMDYCGHY</sequence>
<dbReference type="PaxDb" id="4113-PGSC0003DMT400092181"/>
<protein>
    <submittedName>
        <fullName evidence="1">Integrase core domain containing protein</fullName>
    </submittedName>
</protein>
<proteinExistence type="predicted"/>
<dbReference type="HOGENOM" id="CLU_2101259_0_0_1"/>
<keyword evidence="2" id="KW-1185">Reference proteome</keyword>
<dbReference type="InParanoid" id="M1DP97"/>
<dbReference type="Proteomes" id="UP000011115">
    <property type="component" value="Unassembled WGS sequence"/>
</dbReference>
<accession>M1DP97</accession>
<evidence type="ECO:0000313" key="2">
    <source>
        <dbReference type="Proteomes" id="UP000011115"/>
    </source>
</evidence>
<evidence type="ECO:0000313" key="1">
    <source>
        <dbReference type="EnsemblPlants" id="PGSC0003DMT400092181"/>
    </source>
</evidence>
<dbReference type="Gramene" id="PGSC0003DMT400092181">
    <property type="protein sequence ID" value="PGSC0003DMT400092181"/>
    <property type="gene ID" value="PGSC0003DMG400041752"/>
</dbReference>
<dbReference type="EnsemblPlants" id="PGSC0003DMT400092181">
    <property type="protein sequence ID" value="PGSC0003DMT400092181"/>
    <property type="gene ID" value="PGSC0003DMG400041752"/>
</dbReference>
<reference evidence="2" key="1">
    <citation type="journal article" date="2011" name="Nature">
        <title>Genome sequence and analysis of the tuber crop potato.</title>
        <authorList>
            <consortium name="The Potato Genome Sequencing Consortium"/>
        </authorList>
    </citation>
    <scope>NUCLEOTIDE SEQUENCE [LARGE SCALE GENOMIC DNA]</scope>
    <source>
        <strain evidence="2">cv. DM1-3 516 R44</strain>
    </source>
</reference>
<reference evidence="1" key="2">
    <citation type="submission" date="2015-06" db="UniProtKB">
        <authorList>
            <consortium name="EnsemblPlants"/>
        </authorList>
    </citation>
    <scope>IDENTIFICATION</scope>
    <source>
        <strain evidence="1">DM1-3 516 R44</strain>
    </source>
</reference>
<dbReference type="AlphaFoldDB" id="M1DP97"/>
<organism evidence="1 2">
    <name type="scientific">Solanum tuberosum</name>
    <name type="common">Potato</name>
    <dbReference type="NCBI Taxonomy" id="4113"/>
    <lineage>
        <taxon>Eukaryota</taxon>
        <taxon>Viridiplantae</taxon>
        <taxon>Streptophyta</taxon>
        <taxon>Embryophyta</taxon>
        <taxon>Tracheophyta</taxon>
        <taxon>Spermatophyta</taxon>
        <taxon>Magnoliopsida</taxon>
        <taxon>eudicotyledons</taxon>
        <taxon>Gunneridae</taxon>
        <taxon>Pentapetalae</taxon>
        <taxon>asterids</taxon>
        <taxon>lamiids</taxon>
        <taxon>Solanales</taxon>
        <taxon>Solanaceae</taxon>
        <taxon>Solanoideae</taxon>
        <taxon>Solaneae</taxon>
        <taxon>Solanum</taxon>
    </lineage>
</organism>
<name>M1DP97_SOLTU</name>